<dbReference type="PROSITE" id="PS50041">
    <property type="entry name" value="C_TYPE_LECTIN_2"/>
    <property type="match status" value="11"/>
</dbReference>
<feature type="domain" description="C-type lectin" evidence="3">
    <location>
        <begin position="1021"/>
        <end position="1147"/>
    </location>
</feature>
<organism evidence="4 5">
    <name type="scientific">Lingula anatina</name>
    <name type="common">Brachiopod</name>
    <name type="synonym">Lingula unguis</name>
    <dbReference type="NCBI Taxonomy" id="7574"/>
    <lineage>
        <taxon>Eukaryota</taxon>
        <taxon>Metazoa</taxon>
        <taxon>Spiralia</taxon>
        <taxon>Lophotrochozoa</taxon>
        <taxon>Brachiopoda</taxon>
        <taxon>Linguliformea</taxon>
        <taxon>Lingulata</taxon>
        <taxon>Lingulida</taxon>
        <taxon>Linguloidea</taxon>
        <taxon>Lingulidae</taxon>
        <taxon>Lingula</taxon>
    </lineage>
</organism>
<name>A0A2R2MTJ0_LINAN</name>
<dbReference type="SMART" id="SM00034">
    <property type="entry name" value="CLECT"/>
    <property type="match status" value="9"/>
</dbReference>
<feature type="domain" description="C-type lectin" evidence="3">
    <location>
        <begin position="868"/>
        <end position="993"/>
    </location>
</feature>
<keyword evidence="1" id="KW-1015">Disulfide bond</keyword>
<reference evidence="5" key="1">
    <citation type="submission" date="2025-08" db="UniProtKB">
        <authorList>
            <consortium name="RefSeq"/>
        </authorList>
    </citation>
    <scope>IDENTIFICATION</scope>
    <source>
        <tissue evidence="5">Gonads</tissue>
    </source>
</reference>
<dbReference type="PANTHER" id="PTHR22803">
    <property type="entry name" value="MANNOSE, PHOSPHOLIPASE, LECTIN RECEPTOR RELATED"/>
    <property type="match status" value="1"/>
</dbReference>
<evidence type="ECO:0000256" key="1">
    <source>
        <dbReference type="ARBA" id="ARBA00023157"/>
    </source>
</evidence>
<feature type="domain" description="C-type lectin" evidence="3">
    <location>
        <begin position="790"/>
        <end position="839"/>
    </location>
</feature>
<dbReference type="KEGG" id="lak:106151068"/>
<dbReference type="InterPro" id="IPR016186">
    <property type="entry name" value="C-type_lectin-like/link_sf"/>
</dbReference>
<feature type="domain" description="C-type lectin" evidence="3">
    <location>
        <begin position="1177"/>
        <end position="1279"/>
    </location>
</feature>
<feature type="domain" description="C-type lectin" evidence="3">
    <location>
        <begin position="665"/>
        <end position="780"/>
    </location>
</feature>
<dbReference type="Proteomes" id="UP000085678">
    <property type="component" value="Unplaced"/>
</dbReference>
<feature type="domain" description="C-type lectin" evidence="3">
    <location>
        <begin position="1"/>
        <end position="89"/>
    </location>
</feature>
<feature type="domain" description="C-type lectin" evidence="3">
    <location>
        <begin position="268"/>
        <end position="386"/>
    </location>
</feature>
<dbReference type="InterPro" id="IPR016187">
    <property type="entry name" value="CTDL_fold"/>
</dbReference>
<gene>
    <name evidence="5" type="primary">LOC106151068</name>
</gene>
<feature type="domain" description="C-type lectin" evidence="3">
    <location>
        <begin position="1300"/>
        <end position="1418"/>
    </location>
</feature>
<dbReference type="SUPFAM" id="SSF56436">
    <property type="entry name" value="C-type lectin-like"/>
    <property type="match status" value="11"/>
</dbReference>
<dbReference type="RefSeq" id="XP_023933559.1">
    <property type="nucleotide sequence ID" value="XM_024077791.1"/>
</dbReference>
<sequence>MSFRSLEQAYIGSQLGDRDVNTEHWIGLSKGDKGDSYSWTSGEHVAYTNWDQTHSGNGEYVCVAITVSGKTAGKWADRACSQTKSYICEYPRKGYQQNKVGTTPRPPACPLEHYWRGYGDYCYKRVFGRQTWFQAWELCKNLGGDLASFHSQRQMNEAADVPQYASGYRDNFWIGLHKPTKNSSYVWTDGSALDYTNWDEGEPNDHNGLESCVELNRGQRGLWNDANCYTLKQCICQVKRGDPVYTSMSTPATTKAPHCGNDTNWLSHGDYCYYLSLRYGRGAQLPWHDAKIYCIQNGGDLISIHSVDENNFLISQAYDSRQFWIGLNALDFESYKWSDGSVLDFLAWDVNQPTNLYGGQRCATFSKLTGNWGNENCGEYKNYICKRHKDTRTTVAPTPTPVILGGCPTGFQGIAFLTTVLKDKTLNYWIGLSIQWVGYKRRYRRFRWADNSKIDYANWDFGEPSGTSYTPKEDCVAVASKGNSIGRWRDHGCNVKMGYICQTWKDPNLPTSQAPTQAGSLCPTGYESFGSACYQLTSPMTWEEANVTCEGQQDSLVSILDPHEQAFLVLMMHRNDTQPVWIGLHRNRSSFEWVDGWLVNYVNWNAREPSRNTGDYCVLLDTNGRWNDTVCYRKFRAICKKTSVRPPTPTAEIPGTCPDATWHPYGSYCYFMSKGYAMWAGGIFQCHKKGATLASISDQGEMDFILRTVREQLITVDLWIGLYRNIDGSLRWYDGTPINYENWGIGQPSSEKDMDCVYAAKGRGDWQAGRCGLAIGYICKVPKDGAEHIWSDSTETNFTNWDDGQPDNHNGMERCVGMFATTGKWRDENCASARGWICKVPLGATTVSRTTEGTSIAGNICGDNWHSFGDNCYFYSHRWGDPGRESWRSSRKWCLKNAGDLLNIQTPEEADFITALIGRTEHAKLWIGANNVDLNGYKWTDGTPVNNINWAKNEPNSKNGDQRCINIYTGKENIQAGTFNDDNCGDKLPFICKRHVSSRTTGTMPQTSLIPGHCPVGFEGVGNRCYKFVGVKESDRKNYTDAKAACAAMGKTVFLASITNSFEQAFVTSRVQDTDVNYWIGLSDYDRQHFFRWLTNEDLTYTNWDTNEPTNFFVSQGENCVQVQSSRDSAGKWADDTCSKRYGYICQTWKDPSIKTPWTTQSTVRVITCPEDYSTLDGRTCFKLYTDPRPWRLAHRQCTTDRAYLAYVPDAVQKAGLMTFLIQSGKLSVWLGLKDMGRQRFKWVNNWPLQYTNWDKNEPSAGVAEACGVMAPDGKWKNELPSPTESFASWCPESGLWREYDTSCFYFDAQVRQTWAHASFECFKRGGHLASFSNQDEVDYIIGLLRYESRPEDLWIGLVRRFENDTFTWYDGKTVGFTNWSPGEPTHKDGEQACAVFLIKTGQWRATSCTDRNGFICKAPANIPATSHASGKPSTSPAKTHEKSSQAKSGGAASPVPNSFLWLILCITTGVYYNVGHGNTA</sequence>
<evidence type="ECO:0000313" key="4">
    <source>
        <dbReference type="Proteomes" id="UP000085678"/>
    </source>
</evidence>
<dbReference type="PROSITE" id="PS00615">
    <property type="entry name" value="C_TYPE_LECTIN_1"/>
    <property type="match status" value="6"/>
</dbReference>
<dbReference type="CDD" id="cd00037">
    <property type="entry name" value="CLECT"/>
    <property type="match status" value="9"/>
</dbReference>
<feature type="domain" description="C-type lectin" evidence="3">
    <location>
        <begin position="118"/>
        <end position="237"/>
    </location>
</feature>
<dbReference type="InterPro" id="IPR050111">
    <property type="entry name" value="C-type_lectin/snaclec_domain"/>
</dbReference>
<feature type="domain" description="C-type lectin" evidence="3">
    <location>
        <begin position="415"/>
        <end position="502"/>
    </location>
</feature>
<feature type="region of interest" description="Disordered" evidence="2">
    <location>
        <begin position="1425"/>
        <end position="1453"/>
    </location>
</feature>
<keyword evidence="4" id="KW-1185">Reference proteome</keyword>
<evidence type="ECO:0000313" key="5">
    <source>
        <dbReference type="RefSeq" id="XP_023933559.1"/>
    </source>
</evidence>
<evidence type="ECO:0000256" key="2">
    <source>
        <dbReference type="SAM" id="MobiDB-lite"/>
    </source>
</evidence>
<dbReference type="OrthoDB" id="6226225at2759"/>
<dbReference type="InterPro" id="IPR018378">
    <property type="entry name" value="C-type_lectin_CS"/>
</dbReference>
<protein>
    <submittedName>
        <fullName evidence="5">Macrophage mannose receptor 1-like</fullName>
    </submittedName>
</protein>
<dbReference type="InterPro" id="IPR001304">
    <property type="entry name" value="C-type_lectin-like"/>
</dbReference>
<dbReference type="Pfam" id="PF00059">
    <property type="entry name" value="Lectin_C"/>
    <property type="match status" value="11"/>
</dbReference>
<dbReference type="InParanoid" id="A0A2R2MTJ0"/>
<dbReference type="GeneID" id="106151068"/>
<feature type="domain" description="C-type lectin" evidence="3">
    <location>
        <begin position="529"/>
        <end position="640"/>
    </location>
</feature>
<accession>A0A2R2MTJ0</accession>
<feature type="compositionally biased region" description="Polar residues" evidence="2">
    <location>
        <begin position="1425"/>
        <end position="1438"/>
    </location>
</feature>
<proteinExistence type="predicted"/>
<dbReference type="Gene3D" id="3.10.100.10">
    <property type="entry name" value="Mannose-Binding Protein A, subunit A"/>
    <property type="match status" value="11"/>
</dbReference>
<evidence type="ECO:0000259" key="3">
    <source>
        <dbReference type="PROSITE" id="PS50041"/>
    </source>
</evidence>